<keyword evidence="2" id="KW-1185">Reference proteome</keyword>
<name>A0A0B7F444_THACB</name>
<dbReference type="STRING" id="1108050.A0A0B7F444"/>
<accession>A0A0B7F444</accession>
<reference evidence="1 2" key="1">
    <citation type="submission" date="2014-11" db="EMBL/GenBank/DDBJ databases">
        <authorList>
            <person name="Wibberg Daniel"/>
        </authorList>
    </citation>
    <scope>NUCLEOTIDE SEQUENCE [LARGE SCALE GENOMIC DNA]</scope>
    <source>
        <strain evidence="1">Rhizoctonia solani AG1-IB 7/3/14</strain>
    </source>
</reference>
<dbReference type="EMBL" id="LN679100">
    <property type="protein sequence ID" value="CEL52310.1"/>
    <property type="molecule type" value="Genomic_DNA"/>
</dbReference>
<protein>
    <recommendedName>
        <fullName evidence="3">BTB domain-containing protein</fullName>
    </recommendedName>
</protein>
<evidence type="ECO:0000313" key="1">
    <source>
        <dbReference type="EMBL" id="CEL52310.1"/>
    </source>
</evidence>
<evidence type="ECO:0000313" key="2">
    <source>
        <dbReference type="Proteomes" id="UP000059188"/>
    </source>
</evidence>
<evidence type="ECO:0008006" key="3">
    <source>
        <dbReference type="Google" id="ProtNLM"/>
    </source>
</evidence>
<gene>
    <name evidence="1" type="ORF">RSOLAG1IB_00850</name>
</gene>
<sequence>MNHTGASEDDCTPRASTFAVGSGLPHPSPIIDLTLASCTDDSSSTPPVSPLSNSVNVARLFPPFEGCDLVLRTIKSAPHVEFYVDRETIYSRSSYLKYKISALGPVPAGIDVIYWVDEADTLDAMLRFVYPDRPKPKVESVSHLRFLLGTAQKYGIAAAMHTLGTAMLFDFAPRDPLSAFAVACEFGLADKAVLISKETLKVDIMTDEKSSVLNRVSLVSCE</sequence>
<dbReference type="OrthoDB" id="71307at2759"/>
<dbReference type="Gene3D" id="3.30.710.10">
    <property type="entry name" value="Potassium Channel Kv1.1, Chain A"/>
    <property type="match status" value="1"/>
</dbReference>
<dbReference type="Proteomes" id="UP000059188">
    <property type="component" value="Unassembled WGS sequence"/>
</dbReference>
<dbReference type="AlphaFoldDB" id="A0A0B7F444"/>
<dbReference type="InterPro" id="IPR011333">
    <property type="entry name" value="SKP1/BTB/POZ_sf"/>
</dbReference>
<organism evidence="1 2">
    <name type="scientific">Thanatephorus cucumeris (strain AG1-IB / isolate 7/3/14)</name>
    <name type="common">Lettuce bottom rot fungus</name>
    <name type="synonym">Rhizoctonia solani</name>
    <dbReference type="NCBI Taxonomy" id="1108050"/>
    <lineage>
        <taxon>Eukaryota</taxon>
        <taxon>Fungi</taxon>
        <taxon>Dikarya</taxon>
        <taxon>Basidiomycota</taxon>
        <taxon>Agaricomycotina</taxon>
        <taxon>Agaricomycetes</taxon>
        <taxon>Cantharellales</taxon>
        <taxon>Ceratobasidiaceae</taxon>
        <taxon>Rhizoctonia</taxon>
        <taxon>Rhizoctonia solani AG-1</taxon>
    </lineage>
</organism>
<proteinExistence type="predicted"/>